<dbReference type="KEGG" id="mnm:MNVM_37120"/>
<sequence>MTLIWPDHEGVVTVKRAVIGGVAAAAVIVGGTVLATNMASPSLPDVQVPAVALSSAEGTDATVQWLDLFAQTSAANADAFGGYLLDPTSAVPPGESPLVLIDPETSAEDFDRILDGVVGNVGSQLNAVTSPSNGPDAVTYLILKNGS</sequence>
<dbReference type="EMBL" id="AP022562">
    <property type="protein sequence ID" value="BBX14631.1"/>
    <property type="molecule type" value="Genomic_DNA"/>
</dbReference>
<organism evidence="1 2">
    <name type="scientific">Mycobacterium novum</name>
    <dbReference type="NCBI Taxonomy" id="2492438"/>
    <lineage>
        <taxon>Bacteria</taxon>
        <taxon>Bacillati</taxon>
        <taxon>Actinomycetota</taxon>
        <taxon>Actinomycetes</taxon>
        <taxon>Mycobacteriales</taxon>
        <taxon>Mycobacteriaceae</taxon>
        <taxon>Mycobacterium</taxon>
    </lineage>
</organism>
<dbReference type="AlphaFoldDB" id="A0A7I7JTQ4"/>
<name>A0A7I7JTQ4_9MYCO</name>
<reference evidence="1 2" key="1">
    <citation type="journal article" date="2019" name="Emerg. Microbes Infect.">
        <title>Comprehensive subspecies identification of 175 nontuberculous mycobacteria species based on 7547 genomic profiles.</title>
        <authorList>
            <person name="Matsumoto Y."/>
            <person name="Kinjo T."/>
            <person name="Motooka D."/>
            <person name="Nabeya D."/>
            <person name="Jung N."/>
            <person name="Uechi K."/>
            <person name="Horii T."/>
            <person name="Iida T."/>
            <person name="Fujita J."/>
            <person name="Nakamura S."/>
        </authorList>
    </citation>
    <scope>NUCLEOTIDE SEQUENCE [LARGE SCALE GENOMIC DNA]</scope>
    <source>
        <strain evidence="1 2">JCM 6391</strain>
    </source>
</reference>
<accession>A0A7I7JTQ4</accession>
<proteinExistence type="predicted"/>
<protein>
    <submittedName>
        <fullName evidence="1">Uncharacterized protein</fullName>
    </submittedName>
</protein>
<evidence type="ECO:0000313" key="2">
    <source>
        <dbReference type="Proteomes" id="UP000466997"/>
    </source>
</evidence>
<dbReference type="Proteomes" id="UP000466997">
    <property type="component" value="Chromosome"/>
</dbReference>
<evidence type="ECO:0000313" key="1">
    <source>
        <dbReference type="EMBL" id="BBX14631.1"/>
    </source>
</evidence>
<gene>
    <name evidence="1" type="ORF">MNVM_37120</name>
</gene>
<keyword evidence="2" id="KW-1185">Reference proteome</keyword>